<dbReference type="Proteomes" id="UP000790347">
    <property type="component" value="Unassembled WGS sequence"/>
</dbReference>
<dbReference type="InterPro" id="IPR000555">
    <property type="entry name" value="JAMM/MPN+_dom"/>
</dbReference>
<feature type="domain" description="MPN" evidence="4">
    <location>
        <begin position="49"/>
        <end position="195"/>
    </location>
</feature>
<keyword evidence="3" id="KW-0539">Nucleus</keyword>
<comment type="function">
    <text evidence="3">Component of the COP9 signalosome complex (CSN), a complex involved in various cellular and developmental processes.</text>
</comment>
<dbReference type="SMART" id="SM00232">
    <property type="entry name" value="JAB_MPN"/>
    <property type="match status" value="1"/>
</dbReference>
<dbReference type="Pfam" id="PF13012">
    <property type="entry name" value="MitMem_reg"/>
    <property type="match status" value="1"/>
</dbReference>
<dbReference type="EMBL" id="ASGP02000007">
    <property type="protein sequence ID" value="KAH9497397.1"/>
    <property type="molecule type" value="Genomic_DNA"/>
</dbReference>
<evidence type="ECO:0000256" key="3">
    <source>
        <dbReference type="RuleBase" id="RU367006"/>
    </source>
</evidence>
<keyword evidence="3" id="KW-0736">Signalosome</keyword>
<dbReference type="PANTHER" id="PTHR10540:SF8">
    <property type="entry name" value="COP9 SIGNALOSOME COMPLEX SUBUNIT 6"/>
    <property type="match status" value="1"/>
</dbReference>
<gene>
    <name evidence="6" type="primary">COPS6</name>
    <name evidence="6" type="ORF">DERF_013390</name>
    <name evidence="5" type="ORF">HUG17_6032</name>
</gene>
<dbReference type="InterPro" id="IPR024969">
    <property type="entry name" value="EIF3F/CSN6-like_C"/>
</dbReference>
<dbReference type="PROSITE" id="PS50249">
    <property type="entry name" value="MPN"/>
    <property type="match status" value="1"/>
</dbReference>
<evidence type="ECO:0000256" key="2">
    <source>
        <dbReference type="ARBA" id="ARBA00014871"/>
    </source>
</evidence>
<dbReference type="PANTHER" id="PTHR10540">
    <property type="entry name" value="EUKARYOTIC TRANSLATION INITIATION FACTOR 3 SUBUNIT F-RELATED"/>
    <property type="match status" value="1"/>
</dbReference>
<comment type="similarity">
    <text evidence="1 3">Belongs to the peptidase M67A family. CSN6 subfamily.</text>
</comment>
<comment type="subcellular location">
    <subcellularLocation>
        <location evidence="3">Cytoplasm</location>
    </subcellularLocation>
    <subcellularLocation>
        <location evidence="3">Nucleus</location>
    </subcellularLocation>
</comment>
<dbReference type="CDD" id="cd08063">
    <property type="entry name" value="MPN_CSN6"/>
    <property type="match status" value="1"/>
</dbReference>
<dbReference type="InterPro" id="IPR033859">
    <property type="entry name" value="MPN_CSN6"/>
</dbReference>
<reference evidence="6" key="1">
    <citation type="submission" date="2013-05" db="EMBL/GenBank/DDBJ databases">
        <authorList>
            <person name="Yim A.K.Y."/>
            <person name="Chan T.F."/>
            <person name="Ji K.M."/>
            <person name="Liu X.Y."/>
            <person name="Zhou J.W."/>
            <person name="Li R.Q."/>
            <person name="Yang K.Y."/>
            <person name="Li J."/>
            <person name="Li M."/>
            <person name="Law P.T.W."/>
            <person name="Wu Y.L."/>
            <person name="Cai Z.L."/>
            <person name="Qin H."/>
            <person name="Bao Y."/>
            <person name="Leung R.K.K."/>
            <person name="Ng P.K.S."/>
            <person name="Zou J."/>
            <person name="Zhong X.J."/>
            <person name="Ran P.X."/>
            <person name="Zhong N.S."/>
            <person name="Liu Z.G."/>
            <person name="Tsui S.K.W."/>
        </authorList>
    </citation>
    <scope>NUCLEOTIDE SEQUENCE</scope>
    <source>
        <strain evidence="6">Derf</strain>
        <tissue evidence="6">Whole organism</tissue>
    </source>
</reference>
<evidence type="ECO:0000313" key="7">
    <source>
        <dbReference type="Proteomes" id="UP000790347"/>
    </source>
</evidence>
<comment type="caution">
    <text evidence="6">The sequence shown here is derived from an EMBL/GenBank/DDBJ whole genome shotgun (WGS) entry which is preliminary data.</text>
</comment>
<keyword evidence="3" id="KW-0963">Cytoplasm</keyword>
<accession>A0A922HM35</accession>
<reference evidence="5" key="2">
    <citation type="submission" date="2020-06" db="EMBL/GenBank/DDBJ databases">
        <authorList>
            <person name="Ji K."/>
            <person name="Li J."/>
        </authorList>
    </citation>
    <scope>NUCLEOTIDE SEQUENCE</scope>
    <source>
        <strain evidence="5">JKM2019</strain>
        <tissue evidence="5">Whole body</tissue>
    </source>
</reference>
<dbReference type="OrthoDB" id="1378at2759"/>
<dbReference type="GO" id="GO:0008237">
    <property type="term" value="F:metallopeptidase activity"/>
    <property type="evidence" value="ECO:0007669"/>
    <property type="project" value="InterPro"/>
</dbReference>
<evidence type="ECO:0000256" key="1">
    <source>
        <dbReference type="ARBA" id="ARBA00010893"/>
    </source>
</evidence>
<name>A0A922HM35_DERFA</name>
<organism evidence="6 7">
    <name type="scientific">Dermatophagoides farinae</name>
    <name type="common">American house dust mite</name>
    <dbReference type="NCBI Taxonomy" id="6954"/>
    <lineage>
        <taxon>Eukaryota</taxon>
        <taxon>Metazoa</taxon>
        <taxon>Ecdysozoa</taxon>
        <taxon>Arthropoda</taxon>
        <taxon>Chelicerata</taxon>
        <taxon>Arachnida</taxon>
        <taxon>Acari</taxon>
        <taxon>Acariformes</taxon>
        <taxon>Sarcoptiformes</taxon>
        <taxon>Astigmata</taxon>
        <taxon>Psoroptidia</taxon>
        <taxon>Analgoidea</taxon>
        <taxon>Pyroglyphidae</taxon>
        <taxon>Dermatophagoidinae</taxon>
        <taxon>Dermatophagoides</taxon>
    </lineage>
</organism>
<evidence type="ECO:0000313" key="5">
    <source>
        <dbReference type="EMBL" id="KAH7643670.1"/>
    </source>
</evidence>
<keyword evidence="7" id="KW-1185">Reference proteome</keyword>
<dbReference type="Proteomes" id="UP000828236">
    <property type="component" value="Unassembled WGS sequence"/>
</dbReference>
<reference evidence="6" key="4">
    <citation type="journal article" date="2022" name="Res Sq">
        <title>Comparative Genomics Reveals Insights into the Divergent Evolution of Astigmatic Mites and Household Pest Adaptations.</title>
        <authorList>
            <person name="Xiong Q."/>
            <person name="Wan A.T.-Y."/>
            <person name="Liu X.-Y."/>
            <person name="Fung C.S.-H."/>
            <person name="Xiao X."/>
            <person name="Malainual N."/>
            <person name="Hou J."/>
            <person name="Wang L."/>
            <person name="Wang M."/>
            <person name="Yang K."/>
            <person name="Cui Y."/>
            <person name="Leung E."/>
            <person name="Nong W."/>
            <person name="Shin S.-K."/>
            <person name="Au S."/>
            <person name="Jeong K.Y."/>
            <person name="Chew F.T."/>
            <person name="Hui J."/>
            <person name="Leung T.F."/>
            <person name="Tungtrongchitr A."/>
            <person name="Zhong N."/>
            <person name="Liu Z."/>
            <person name="Tsui S."/>
        </authorList>
    </citation>
    <scope>NUCLEOTIDE SEQUENCE</scope>
    <source>
        <strain evidence="6">Derf</strain>
        <tissue evidence="6">Whole organism</tissue>
    </source>
</reference>
<dbReference type="GO" id="GO:0005737">
    <property type="term" value="C:cytoplasm"/>
    <property type="evidence" value="ECO:0007669"/>
    <property type="project" value="UniProtKB-SubCell"/>
</dbReference>
<evidence type="ECO:0000259" key="4">
    <source>
        <dbReference type="PROSITE" id="PS50249"/>
    </source>
</evidence>
<dbReference type="EMBL" id="SDOV01000002">
    <property type="protein sequence ID" value="KAH7643670.1"/>
    <property type="molecule type" value="Genomic_DNA"/>
</dbReference>
<evidence type="ECO:0000313" key="6">
    <source>
        <dbReference type="EMBL" id="KAH9497397.1"/>
    </source>
</evidence>
<reference evidence="5" key="3">
    <citation type="journal article" date="2021" name="World Allergy Organ. J.">
        <title>Chromosome-level assembly of Dermatophagoides farinae genome and transcriptome reveals two novel allergens Der f 37 and Der f 39.</title>
        <authorList>
            <person name="Chen J."/>
            <person name="Cai Z."/>
            <person name="Fan D."/>
            <person name="Hu J."/>
            <person name="Hou Y."/>
            <person name="He Y."/>
            <person name="Zhang Z."/>
            <person name="Zhao Z."/>
            <person name="Gao P."/>
            <person name="Hu W."/>
            <person name="Sun J."/>
            <person name="Li J."/>
            <person name="Ji K."/>
        </authorList>
    </citation>
    <scope>NUCLEOTIDE SEQUENCE</scope>
    <source>
        <strain evidence="5">JKM2019</strain>
    </source>
</reference>
<protein>
    <recommendedName>
        <fullName evidence="2 3">COP9 signalosome complex subunit 6</fullName>
    </recommendedName>
</protein>
<dbReference type="AlphaFoldDB" id="A0A922HM35"/>
<sequence>MDVTENDNVLEIGAAMEIDNEIHDVTKDTTTNGDSVLASSSVITATISVSLHPLVILNVSEHWTRIRAQECAAQNGSNFNNSQQQQTKVFGALIGKQKGRNIEIMNSFELKLDIINNAPLVDMDFYRSKEAQFKQVFAEMEFLGWYTNGDAANKNDMLIHKQMVEINESCLFLKLNPLGRHTGLPIKIYESIIDMVAGAPTMLFVDVPYTLATEEAERIVLDHMARMTSTSHNGENVNSVVTEHLRVQHSAVKMLRDRIKLILDFVKDVKNKNIPANHEILREILNLCHRLPIISSDTFNEDFYIQCNDVALITYLGTLTKCSNSINQYANKFNILLDRPGTGRRMRLY</sequence>
<dbReference type="InterPro" id="IPR037518">
    <property type="entry name" value="MPN"/>
</dbReference>
<dbReference type="Gene3D" id="3.40.140.10">
    <property type="entry name" value="Cytidine Deaminase, domain 2"/>
    <property type="match status" value="1"/>
</dbReference>
<dbReference type="GO" id="GO:0000338">
    <property type="term" value="P:protein deneddylation"/>
    <property type="evidence" value="ECO:0007669"/>
    <property type="project" value="InterPro"/>
</dbReference>
<dbReference type="GO" id="GO:0008180">
    <property type="term" value="C:COP9 signalosome"/>
    <property type="evidence" value="ECO:0007669"/>
    <property type="project" value="UniProtKB-UniRule"/>
</dbReference>
<dbReference type="Pfam" id="PF01398">
    <property type="entry name" value="JAB"/>
    <property type="match status" value="1"/>
</dbReference>
<proteinExistence type="inferred from homology"/>